<dbReference type="InterPro" id="IPR051531">
    <property type="entry name" value="N-acetyltransferase"/>
</dbReference>
<name>A0ABW1K8R2_9ACTN</name>
<dbReference type="Proteomes" id="UP001596203">
    <property type="component" value="Unassembled WGS sequence"/>
</dbReference>
<dbReference type="InterPro" id="IPR016181">
    <property type="entry name" value="Acyl_CoA_acyltransferase"/>
</dbReference>
<feature type="domain" description="N-acetyltransferase" evidence="1">
    <location>
        <begin position="59"/>
        <end position="124"/>
    </location>
</feature>
<dbReference type="Gene3D" id="3.40.630.30">
    <property type="match status" value="1"/>
</dbReference>
<reference evidence="3" key="1">
    <citation type="journal article" date="2019" name="Int. J. Syst. Evol. Microbiol.">
        <title>The Global Catalogue of Microorganisms (GCM) 10K type strain sequencing project: providing services to taxonomists for standard genome sequencing and annotation.</title>
        <authorList>
            <consortium name="The Broad Institute Genomics Platform"/>
            <consortium name="The Broad Institute Genome Sequencing Center for Infectious Disease"/>
            <person name="Wu L."/>
            <person name="Ma J."/>
        </authorList>
    </citation>
    <scope>NUCLEOTIDE SEQUENCE [LARGE SCALE GENOMIC DNA]</scope>
    <source>
        <strain evidence="3">ZS-35-S2</strain>
    </source>
</reference>
<proteinExistence type="predicted"/>
<accession>A0ABW1K8R2</accession>
<sequence>MLVRAALAMFEAGRSGDVEGTYLAWLDTRILGPDPATRILAETGVMLSDGSQFGPGGDGYTRLDRSCWNLYYRFAPQAWGKGYATELAREALAVAERLSPRLPVAARAREYNAASLKVARKAGLVERSELRRDDVIVLTNWW</sequence>
<dbReference type="EMBL" id="JBHSPR010000013">
    <property type="protein sequence ID" value="MFC6018145.1"/>
    <property type="molecule type" value="Genomic_DNA"/>
</dbReference>
<keyword evidence="2" id="KW-0012">Acyltransferase</keyword>
<keyword evidence="2" id="KW-0808">Transferase</keyword>
<evidence type="ECO:0000313" key="3">
    <source>
        <dbReference type="Proteomes" id="UP001596203"/>
    </source>
</evidence>
<dbReference type="PANTHER" id="PTHR43792">
    <property type="entry name" value="GNAT FAMILY, PUTATIVE (AFU_ORTHOLOGUE AFUA_3G00765)-RELATED-RELATED"/>
    <property type="match status" value="1"/>
</dbReference>
<protein>
    <submittedName>
        <fullName evidence="2">GNAT family N-acetyltransferase</fullName>
        <ecNumber evidence="2">2.3.1.-</ecNumber>
    </submittedName>
</protein>
<dbReference type="SUPFAM" id="SSF53383">
    <property type="entry name" value="PLP-dependent transferases"/>
    <property type="match status" value="1"/>
</dbReference>
<dbReference type="EC" id="2.3.1.-" evidence="2"/>
<dbReference type="InterPro" id="IPR000182">
    <property type="entry name" value="GNAT_dom"/>
</dbReference>
<gene>
    <name evidence="2" type="ORF">ACFP2T_18290</name>
</gene>
<evidence type="ECO:0000259" key="1">
    <source>
        <dbReference type="Pfam" id="PF13302"/>
    </source>
</evidence>
<dbReference type="SUPFAM" id="SSF55729">
    <property type="entry name" value="Acyl-CoA N-acyltransferases (Nat)"/>
    <property type="match status" value="1"/>
</dbReference>
<dbReference type="RefSeq" id="WP_377423228.1">
    <property type="nucleotide sequence ID" value="NZ_JBHSPR010000013.1"/>
</dbReference>
<dbReference type="GO" id="GO:0016746">
    <property type="term" value="F:acyltransferase activity"/>
    <property type="evidence" value="ECO:0007669"/>
    <property type="project" value="UniProtKB-KW"/>
</dbReference>
<organism evidence="2 3">
    <name type="scientific">Plantactinospora solaniradicis</name>
    <dbReference type="NCBI Taxonomy" id="1723736"/>
    <lineage>
        <taxon>Bacteria</taxon>
        <taxon>Bacillati</taxon>
        <taxon>Actinomycetota</taxon>
        <taxon>Actinomycetes</taxon>
        <taxon>Micromonosporales</taxon>
        <taxon>Micromonosporaceae</taxon>
        <taxon>Plantactinospora</taxon>
    </lineage>
</organism>
<evidence type="ECO:0000313" key="2">
    <source>
        <dbReference type="EMBL" id="MFC6018145.1"/>
    </source>
</evidence>
<dbReference type="Pfam" id="PF13302">
    <property type="entry name" value="Acetyltransf_3"/>
    <property type="match status" value="1"/>
</dbReference>
<dbReference type="PANTHER" id="PTHR43792:SF1">
    <property type="entry name" value="N-ACETYLTRANSFERASE DOMAIN-CONTAINING PROTEIN"/>
    <property type="match status" value="1"/>
</dbReference>
<keyword evidence="3" id="KW-1185">Reference proteome</keyword>
<dbReference type="InterPro" id="IPR015424">
    <property type="entry name" value="PyrdxlP-dep_Trfase"/>
</dbReference>
<comment type="caution">
    <text evidence="2">The sequence shown here is derived from an EMBL/GenBank/DDBJ whole genome shotgun (WGS) entry which is preliminary data.</text>
</comment>